<proteinExistence type="predicted"/>
<evidence type="ECO:0000313" key="2">
    <source>
        <dbReference type="Proteomes" id="UP001138768"/>
    </source>
</evidence>
<dbReference type="InterPro" id="IPR041638">
    <property type="entry name" value="BaeRF_family11"/>
</dbReference>
<dbReference type="EMBL" id="NRRY01000015">
    <property type="protein sequence ID" value="MBK1618887.1"/>
    <property type="molecule type" value="Genomic_DNA"/>
</dbReference>
<name>A0A9X1B4R3_9GAMM</name>
<accession>A0A9X1B4R3</accession>
<protein>
    <submittedName>
        <fullName evidence="1">Uncharacterized protein</fullName>
    </submittedName>
</protein>
<reference evidence="1 2" key="1">
    <citation type="journal article" date="2020" name="Microorganisms">
        <title>Osmotic Adaptation and Compatible Solute Biosynthesis of Phototrophic Bacteria as Revealed from Genome Analyses.</title>
        <authorList>
            <person name="Imhoff J.F."/>
            <person name="Rahn T."/>
            <person name="Kunzel S."/>
            <person name="Keller A."/>
            <person name="Neulinger S.C."/>
        </authorList>
    </citation>
    <scope>NUCLEOTIDE SEQUENCE [LARGE SCALE GENOMIC DNA]</scope>
    <source>
        <strain evidence="1 2">DSM 25653</strain>
    </source>
</reference>
<keyword evidence="2" id="KW-1185">Reference proteome</keyword>
<gene>
    <name evidence="1" type="ORF">CKO42_10675</name>
</gene>
<evidence type="ECO:0000313" key="1">
    <source>
        <dbReference type="EMBL" id="MBK1618887.1"/>
    </source>
</evidence>
<comment type="caution">
    <text evidence="1">The sequence shown here is derived from an EMBL/GenBank/DDBJ whole genome shotgun (WGS) entry which is preliminary data.</text>
</comment>
<dbReference type="Pfam" id="PF18855">
    <property type="entry name" value="baeRF_family11"/>
    <property type="match status" value="1"/>
</dbReference>
<organism evidence="1 2">
    <name type="scientific">Lamprobacter modestohalophilus</name>
    <dbReference type="NCBI Taxonomy" id="1064514"/>
    <lineage>
        <taxon>Bacteria</taxon>
        <taxon>Pseudomonadati</taxon>
        <taxon>Pseudomonadota</taxon>
        <taxon>Gammaproteobacteria</taxon>
        <taxon>Chromatiales</taxon>
        <taxon>Chromatiaceae</taxon>
        <taxon>Lamprobacter</taxon>
    </lineage>
</organism>
<dbReference type="RefSeq" id="WP_200243447.1">
    <property type="nucleotide sequence ID" value="NZ_NRRY01000015.1"/>
</dbReference>
<dbReference type="Proteomes" id="UP001138768">
    <property type="component" value="Unassembled WGS sequence"/>
</dbReference>
<sequence>MLYLDIPTADDYADLAAFRGDMAVSIALPTTPVTDDTDADRIQLKNLAKEAVDQLEAAGADKRRVRDLIEELDDLLEDDVFWAYQARGLMIYATPDNLRSFRVPNALQPLVKVSDRFHLKPLLRSTTFCDAGYVLALADGGVRLIEVSKDVPAVEVAVPDLPTDAASAVGKRTISTRSYSGRIGGSEGKKVRLRQYARQVDTAVRAILAGRQEPLILASVDALDAIYRSVNSYPHLLEEGLRGNPERQSPGELANAARALLDEVYRAKIADWQERYRQRINEDRATTDIVRAARAATAGAVASLLVDMDQVVNGTVDDADGSVTFADEASAETYGVADEVARRVLATGGEVLSVRAEDMPESGKAVAAILRYPI</sequence>
<dbReference type="AlphaFoldDB" id="A0A9X1B4R3"/>